<name>A0A1R3IGI5_COCAP</name>
<dbReference type="Gramene" id="OMO81699">
    <property type="protein sequence ID" value="OMO81699"/>
    <property type="gene ID" value="CCACVL1_12286"/>
</dbReference>
<dbReference type="EMBL" id="AWWV01010101">
    <property type="protein sequence ID" value="OMO81699.1"/>
    <property type="molecule type" value="Genomic_DNA"/>
</dbReference>
<dbReference type="PANTHER" id="PTHR33710">
    <property type="entry name" value="BNAC02G09200D PROTEIN"/>
    <property type="match status" value="1"/>
</dbReference>
<dbReference type="GO" id="GO:0004519">
    <property type="term" value="F:endonuclease activity"/>
    <property type="evidence" value="ECO:0007669"/>
    <property type="project" value="UniProtKB-KW"/>
</dbReference>
<dbReference type="SUPFAM" id="SSF56219">
    <property type="entry name" value="DNase I-like"/>
    <property type="match status" value="1"/>
</dbReference>
<dbReference type="Gene3D" id="3.60.10.10">
    <property type="entry name" value="Endonuclease/exonuclease/phosphatase"/>
    <property type="match status" value="1"/>
</dbReference>
<dbReference type="InterPro" id="IPR036691">
    <property type="entry name" value="Endo/exonu/phosph_ase_sf"/>
</dbReference>
<evidence type="ECO:0000259" key="1">
    <source>
        <dbReference type="Pfam" id="PF03372"/>
    </source>
</evidence>
<comment type="caution">
    <text evidence="2">The sequence shown here is derived from an EMBL/GenBank/DDBJ whole genome shotgun (WGS) entry which is preliminary data.</text>
</comment>
<dbReference type="InterPro" id="IPR005135">
    <property type="entry name" value="Endo/exonuclease/phosphatase"/>
</dbReference>
<dbReference type="OrthoDB" id="999895at2759"/>
<keyword evidence="3" id="KW-1185">Reference proteome</keyword>
<gene>
    <name evidence="2" type="ORF">CCACVL1_12286</name>
</gene>
<dbReference type="Pfam" id="PF03372">
    <property type="entry name" value="Exo_endo_phos"/>
    <property type="match status" value="1"/>
</dbReference>
<reference evidence="2 3" key="1">
    <citation type="submission" date="2013-09" db="EMBL/GenBank/DDBJ databases">
        <title>Corchorus capsularis genome sequencing.</title>
        <authorList>
            <person name="Alam M."/>
            <person name="Haque M.S."/>
            <person name="Islam M.S."/>
            <person name="Emdad E.M."/>
            <person name="Islam M.M."/>
            <person name="Ahmed B."/>
            <person name="Halim A."/>
            <person name="Hossen Q.M.M."/>
            <person name="Hossain M.Z."/>
            <person name="Ahmed R."/>
            <person name="Khan M.M."/>
            <person name="Islam R."/>
            <person name="Rashid M.M."/>
            <person name="Khan S.A."/>
            <person name="Rahman M.S."/>
            <person name="Alam M."/>
        </authorList>
    </citation>
    <scope>NUCLEOTIDE SEQUENCE [LARGE SCALE GENOMIC DNA]</scope>
    <source>
        <strain evidence="3">cv. CVL-1</strain>
        <tissue evidence="2">Whole seedling</tissue>
    </source>
</reference>
<proteinExistence type="predicted"/>
<evidence type="ECO:0000313" key="2">
    <source>
        <dbReference type="EMBL" id="OMO81699.1"/>
    </source>
</evidence>
<organism evidence="2 3">
    <name type="scientific">Corchorus capsularis</name>
    <name type="common">Jute</name>
    <dbReference type="NCBI Taxonomy" id="210143"/>
    <lineage>
        <taxon>Eukaryota</taxon>
        <taxon>Viridiplantae</taxon>
        <taxon>Streptophyta</taxon>
        <taxon>Embryophyta</taxon>
        <taxon>Tracheophyta</taxon>
        <taxon>Spermatophyta</taxon>
        <taxon>Magnoliopsida</taxon>
        <taxon>eudicotyledons</taxon>
        <taxon>Gunneridae</taxon>
        <taxon>Pentapetalae</taxon>
        <taxon>rosids</taxon>
        <taxon>malvids</taxon>
        <taxon>Malvales</taxon>
        <taxon>Malvaceae</taxon>
        <taxon>Grewioideae</taxon>
        <taxon>Apeibeae</taxon>
        <taxon>Corchorus</taxon>
    </lineage>
</organism>
<evidence type="ECO:0000313" key="3">
    <source>
        <dbReference type="Proteomes" id="UP000188268"/>
    </source>
</evidence>
<keyword evidence="2" id="KW-0255">Endonuclease</keyword>
<protein>
    <submittedName>
        <fullName evidence="2">Endonuclease/exonuclease/phosphatase</fullName>
    </submittedName>
</protein>
<dbReference type="STRING" id="210143.A0A1R3IGI5"/>
<keyword evidence="2" id="KW-0269">Exonuclease</keyword>
<keyword evidence="2" id="KW-0540">Nuclease</keyword>
<sequence>MGYLGGYYVEPRGRSGGLALWWLDEFNLEVLAVSKNFIDIKTDLGGKEVWFCTFVYGDPRRGGRREVWEDLSRLRNRLEDKWCCIGDFNIVSSEHEKSGGLPIDRVQADMFLNFISECNLLEIDVQGANFSWSNNRTGEDNILEKLDKVYANVEWSNLFSEALGCYDVSLASDHLPLILSLEKIKKGRRDFKFESKWLLDQECSNVVVEGWNSHVDGSRMFRFSKKLSSTRNCLRNWSKVDEYASTDFKSVARKFLWCNYRKRKMKKEEKDEKGLCLCS</sequence>
<dbReference type="AlphaFoldDB" id="A0A1R3IGI5"/>
<dbReference type="Proteomes" id="UP000188268">
    <property type="component" value="Unassembled WGS sequence"/>
</dbReference>
<feature type="domain" description="Endonuclease/exonuclease/phosphatase" evidence="1">
    <location>
        <begin position="10"/>
        <end position="174"/>
    </location>
</feature>
<dbReference type="GO" id="GO:0004527">
    <property type="term" value="F:exonuclease activity"/>
    <property type="evidence" value="ECO:0007669"/>
    <property type="project" value="UniProtKB-KW"/>
</dbReference>
<accession>A0A1R3IGI5</accession>
<dbReference type="OMA" id="RNECRIA"/>
<dbReference type="PANTHER" id="PTHR33710:SF79">
    <property type="entry name" value="OS06G0205337 PROTEIN"/>
    <property type="match status" value="1"/>
</dbReference>
<keyword evidence="2" id="KW-0378">Hydrolase</keyword>